<keyword evidence="1 2" id="KW-0732">Signal</keyword>
<dbReference type="Proteomes" id="UP000295714">
    <property type="component" value="Unassembled WGS sequence"/>
</dbReference>
<dbReference type="NCBIfam" id="TIGR04183">
    <property type="entry name" value="Por_Secre_tail"/>
    <property type="match status" value="1"/>
</dbReference>
<dbReference type="PANTHER" id="PTHR36220">
    <property type="entry name" value="UNNAMED PRODUCT"/>
    <property type="match status" value="1"/>
</dbReference>
<dbReference type="Gene3D" id="2.120.10.80">
    <property type="entry name" value="Kelch-type beta propeller"/>
    <property type="match status" value="1"/>
</dbReference>
<gene>
    <name evidence="3" type="ORF">DFQ05_1633</name>
</gene>
<dbReference type="RefSeq" id="WP_132704880.1">
    <property type="nucleotide sequence ID" value="NZ_SMGI01000002.1"/>
</dbReference>
<reference evidence="3 4" key="1">
    <citation type="journal article" date="2015" name="Stand. Genomic Sci.">
        <title>Genomic Encyclopedia of Bacterial and Archaeal Type Strains, Phase III: the genomes of soil and plant-associated and newly described type strains.</title>
        <authorList>
            <person name="Whitman W.B."/>
            <person name="Woyke T."/>
            <person name="Klenk H.P."/>
            <person name="Zhou Y."/>
            <person name="Lilburn T.G."/>
            <person name="Beck B.J."/>
            <person name="De Vos P."/>
            <person name="Vandamme P."/>
            <person name="Eisen J.A."/>
            <person name="Garrity G."/>
            <person name="Hugenholtz P."/>
            <person name="Kyrpides N.C."/>
        </authorList>
    </citation>
    <scope>NUCLEOTIDE SEQUENCE [LARGE SCALE GENOMIC DNA]</scope>
    <source>
        <strain evidence="3 4">CECT 8445</strain>
    </source>
</reference>
<evidence type="ECO:0000256" key="1">
    <source>
        <dbReference type="ARBA" id="ARBA00022729"/>
    </source>
</evidence>
<feature type="chain" id="PRO_5020856475" evidence="2">
    <location>
        <begin position="19"/>
        <end position="493"/>
    </location>
</feature>
<dbReference type="AlphaFoldDB" id="A0A4V2PTU0"/>
<keyword evidence="4" id="KW-1185">Reference proteome</keyword>
<evidence type="ECO:0000313" key="4">
    <source>
        <dbReference type="Proteomes" id="UP000295714"/>
    </source>
</evidence>
<evidence type="ECO:0000256" key="2">
    <source>
        <dbReference type="SAM" id="SignalP"/>
    </source>
</evidence>
<dbReference type="InterPro" id="IPR011043">
    <property type="entry name" value="Gal_Oxase/kelch_b-propeller"/>
</dbReference>
<dbReference type="Pfam" id="PF14312">
    <property type="entry name" value="FG-GAP_2"/>
    <property type="match status" value="1"/>
</dbReference>
<feature type="signal peptide" evidence="2">
    <location>
        <begin position="1"/>
        <end position="18"/>
    </location>
</feature>
<proteinExistence type="predicted"/>
<accession>A0A4V2PTU0</accession>
<name>A0A4V2PTU0_9FLAO</name>
<protein>
    <submittedName>
        <fullName evidence="3">Putative secreted protein (Por secretion system target)</fullName>
    </submittedName>
</protein>
<dbReference type="OrthoDB" id="1056765at2"/>
<dbReference type="SUPFAM" id="SSF50965">
    <property type="entry name" value="Galactose oxidase, central domain"/>
    <property type="match status" value="1"/>
</dbReference>
<organism evidence="3 4">
    <name type="scientific">Winogradskyella wandonensis</name>
    <dbReference type="NCBI Taxonomy" id="1442586"/>
    <lineage>
        <taxon>Bacteria</taxon>
        <taxon>Pseudomonadati</taxon>
        <taxon>Bacteroidota</taxon>
        <taxon>Flavobacteriia</taxon>
        <taxon>Flavobacteriales</taxon>
        <taxon>Flavobacteriaceae</taxon>
        <taxon>Winogradskyella</taxon>
    </lineage>
</organism>
<dbReference type="InterPro" id="IPR026444">
    <property type="entry name" value="Secre_tail"/>
</dbReference>
<comment type="caution">
    <text evidence="3">The sequence shown here is derived from an EMBL/GenBank/DDBJ whole genome shotgun (WGS) entry which is preliminary data.</text>
</comment>
<dbReference type="PANTHER" id="PTHR36220:SF1">
    <property type="entry name" value="GAMMA TUBULIN COMPLEX COMPONENT C-TERMINAL DOMAIN-CONTAINING PROTEIN"/>
    <property type="match status" value="1"/>
</dbReference>
<dbReference type="InterPro" id="IPR013517">
    <property type="entry name" value="FG-GAP"/>
</dbReference>
<dbReference type="InterPro" id="IPR015915">
    <property type="entry name" value="Kelch-typ_b-propeller"/>
</dbReference>
<evidence type="ECO:0000313" key="3">
    <source>
        <dbReference type="EMBL" id="TCK67851.1"/>
    </source>
</evidence>
<dbReference type="EMBL" id="SMGI01000002">
    <property type="protein sequence ID" value="TCK67851.1"/>
    <property type="molecule type" value="Genomic_DNA"/>
</dbReference>
<sequence>MKRIILLISLIFTTCLFSQTQIGQDIEGEAANDKSGYSISLSADGSILAIGARNNGGNGLNSGHVRVYQNESGNWLQIGQDIDGENVGDNFGQSVSISANGQVLAISAQFNDGNGSPSSNIGHVRVFEFISNNWIQIGVDIEGEAILDQSGYSISLSNDGNLIAIGARFNDGNSGDSGHVRVYENQSGNWIQVGQDIDGEASGDQSGYAISLSSNGSFVAVGAPFNDGNSGDSGHVRVYENQSGNWIQVGQDIDGEAEADGFGSSVSLSSDGSILAIGAPSNDGNGNISGHVRVFENVNDVWVQIGQDIDGEDSTNQSGVAVSLSSDGSIVAIGAINNSDNGANSGHVRIYKNQNGTWNQIGNDIDGESGSDLSGFSVSLSSDGSIVAIGAINNDGNGSNSGHVRVFDLSAVLSSDSFNLDLYKIITDNNLQELQITLNPNTILKQVNLYTIDGKYLYSLNQNVISTNNLSSGVYIVEVETNKGKSAKKVVVN</sequence>